<dbReference type="Proteomes" id="UP000001025">
    <property type="component" value="Chromosome"/>
</dbReference>
<evidence type="ECO:0000313" key="2">
    <source>
        <dbReference type="Proteomes" id="UP000001025"/>
    </source>
</evidence>
<dbReference type="EnsemblBacteria" id="CAD72866">
    <property type="protein sequence ID" value="CAD72866"/>
    <property type="gene ID" value="RB2853"/>
</dbReference>
<gene>
    <name evidence="1" type="ordered locus">RB2853</name>
</gene>
<name>Q7UV60_RHOBA</name>
<dbReference type="InParanoid" id="Q7UV60"/>
<sequence length="42" mass="5075">MREVCWRFIEMHPSRFYASVKSLRQQNTLCSSSRLKTRTRPS</sequence>
<keyword evidence="2" id="KW-1185">Reference proteome</keyword>
<proteinExistence type="predicted"/>
<dbReference type="HOGENOM" id="CLU_3256974_0_0_0"/>
<organism evidence="1 2">
    <name type="scientific">Rhodopirellula baltica (strain DSM 10527 / NCIMB 13988 / SH1)</name>
    <dbReference type="NCBI Taxonomy" id="243090"/>
    <lineage>
        <taxon>Bacteria</taxon>
        <taxon>Pseudomonadati</taxon>
        <taxon>Planctomycetota</taxon>
        <taxon>Planctomycetia</taxon>
        <taxon>Pirellulales</taxon>
        <taxon>Pirellulaceae</taxon>
        <taxon>Rhodopirellula</taxon>
    </lineage>
</organism>
<evidence type="ECO:0000313" key="1">
    <source>
        <dbReference type="EMBL" id="CAD72866.1"/>
    </source>
</evidence>
<accession>Q7UV60</accession>
<dbReference type="AlphaFoldDB" id="Q7UV60"/>
<dbReference type="KEGG" id="rba:RB2853"/>
<protein>
    <submittedName>
        <fullName evidence="1">Uncharacterized protein</fullName>
    </submittedName>
</protein>
<reference evidence="1 2" key="1">
    <citation type="journal article" date="2003" name="Proc. Natl. Acad. Sci. U.S.A.">
        <title>Complete genome sequence of the marine planctomycete Pirellula sp. strain 1.</title>
        <authorList>
            <person name="Gloeckner F.O."/>
            <person name="Kube M."/>
            <person name="Bauer M."/>
            <person name="Teeling H."/>
            <person name="Lombardot T."/>
            <person name="Ludwig W."/>
            <person name="Gade D."/>
            <person name="Beck A."/>
            <person name="Borzym K."/>
            <person name="Heitmann K."/>
            <person name="Rabus R."/>
            <person name="Schlesner H."/>
            <person name="Amann R."/>
            <person name="Reinhardt R."/>
        </authorList>
    </citation>
    <scope>NUCLEOTIDE SEQUENCE [LARGE SCALE GENOMIC DNA]</scope>
    <source>
        <strain evidence="2">DSM 10527 / NCIMB 13988 / SH1</strain>
    </source>
</reference>
<dbReference type="EMBL" id="BX294137">
    <property type="protein sequence ID" value="CAD72866.1"/>
    <property type="molecule type" value="Genomic_DNA"/>
</dbReference>